<evidence type="ECO:0000256" key="2">
    <source>
        <dbReference type="RuleBase" id="RU049442"/>
    </source>
</evidence>
<feature type="region of interest" description="Disordered" evidence="3">
    <location>
        <begin position="320"/>
        <end position="400"/>
    </location>
</feature>
<dbReference type="AlphaFoldDB" id="A0A7G3A7I4"/>
<dbReference type="RefSeq" id="XP_055694590.1">
    <property type="nucleotide sequence ID" value="XM_055838615.1"/>
</dbReference>
<dbReference type="CTD" id="42356"/>
<dbReference type="EMBL" id="GITU01000318">
    <property type="protein sequence ID" value="MBC1169021.1"/>
    <property type="molecule type" value="Transcribed_RNA"/>
</dbReference>
<sequence length="400" mass="45746">MRRSEWMWQRRTLECFLVVLLVIHAARISLGAALPTTDASTADEVIAKHTLDYTIFTVRDRMPKFWRFRLQNTSVQDTPHNLQRHQMRQVFMFGDTEAGSGTILSRTYRSVAERRRRRRGDTKDPKNVLERNQRSANLSYAMGSARKIQLFIKNRYLQLLPDGTVNGTQNVHSDYTILQRTTVDVGKIKIQGVATCLYLCMDMCGGIYASRKFTDDCVFNETMEEHHFNAYSSTYNSNAQRVLYLAINRHGQPRKMWIPPTRTLGNLTKYTNSLTHLVDPKRVEELVSRIFGPNHVRHGLKQLCDSGKAINAQEVPMAPRPKCNMGGRKKPLKGGGGTKCTKGHECGKRRKCEGGKKCNPGSKMRLKGKNKKQRIKESEQQTTTEAEDIEDRTFIFDDDA</sequence>
<dbReference type="SMART" id="SM00442">
    <property type="entry name" value="FGF"/>
    <property type="match status" value="1"/>
</dbReference>
<feature type="compositionally biased region" description="Basic and acidic residues" evidence="3">
    <location>
        <begin position="342"/>
        <end position="356"/>
    </location>
</feature>
<organism evidence="4">
    <name type="scientific">Lutzomyia longipalpis</name>
    <name type="common">Sand fly</name>
    <dbReference type="NCBI Taxonomy" id="7200"/>
    <lineage>
        <taxon>Eukaryota</taxon>
        <taxon>Metazoa</taxon>
        <taxon>Ecdysozoa</taxon>
        <taxon>Arthropoda</taxon>
        <taxon>Hexapoda</taxon>
        <taxon>Insecta</taxon>
        <taxon>Pterygota</taxon>
        <taxon>Neoptera</taxon>
        <taxon>Endopterygota</taxon>
        <taxon>Diptera</taxon>
        <taxon>Nematocera</taxon>
        <taxon>Psychodoidea</taxon>
        <taxon>Psychodidae</taxon>
        <taxon>Lutzomyia</taxon>
        <taxon>Lutzomyia</taxon>
    </lineage>
</organism>
<evidence type="ECO:0000313" key="4">
    <source>
        <dbReference type="EMBL" id="MBC1169021.1"/>
    </source>
</evidence>
<dbReference type="PRINTS" id="PR00263">
    <property type="entry name" value="HBGFFGF"/>
</dbReference>
<dbReference type="CDD" id="cd23311">
    <property type="entry name" value="beta-trefoil_FGF_Bnl-like"/>
    <property type="match status" value="1"/>
</dbReference>
<feature type="compositionally biased region" description="Basic and acidic residues" evidence="3">
    <location>
        <begin position="391"/>
        <end position="400"/>
    </location>
</feature>
<feature type="chain" id="PRO_5029035915" description="Fibroblast growth factor" evidence="2">
    <location>
        <begin position="34"/>
        <end position="400"/>
    </location>
</feature>
<dbReference type="KEGG" id="lll:129796560"/>
<reference evidence="4" key="1">
    <citation type="journal article" date="2020" name="BMC">
        <title>Leishmania infection induces a limited differential gene expression in the sand fly midgut.</title>
        <authorList>
            <person name="Coutinho-Abreu I.V."/>
            <person name="Serafim T.D."/>
            <person name="Meneses C."/>
            <person name="Kamhawi S."/>
            <person name="Oliveira F."/>
            <person name="Valenzuela J.G."/>
        </authorList>
    </citation>
    <scope>NUCLEOTIDE SEQUENCE</scope>
    <source>
        <strain evidence="4">Jacobina</strain>
        <tissue evidence="4">Midgut</tissue>
    </source>
</reference>
<dbReference type="SUPFAM" id="SSF50353">
    <property type="entry name" value="Cytokine"/>
    <property type="match status" value="1"/>
</dbReference>
<dbReference type="InterPro" id="IPR002209">
    <property type="entry name" value="Fibroblast_GF_fam"/>
</dbReference>
<dbReference type="OrthoDB" id="5987799at2759"/>
<dbReference type="Pfam" id="PF00167">
    <property type="entry name" value="FGF"/>
    <property type="match status" value="1"/>
</dbReference>
<feature type="signal peptide" evidence="2">
    <location>
        <begin position="1"/>
        <end position="33"/>
    </location>
</feature>
<dbReference type="PRINTS" id="PR00262">
    <property type="entry name" value="IL1HBGF"/>
</dbReference>
<dbReference type="InterPro" id="IPR008996">
    <property type="entry name" value="IL1/FGF"/>
</dbReference>
<protein>
    <recommendedName>
        <fullName evidence="2">Fibroblast growth factor</fullName>
        <shortName evidence="2">FGF</shortName>
    </recommendedName>
</protein>
<dbReference type="GeneID" id="129796560"/>
<dbReference type="VEuPathDB" id="VectorBase:LLONM1_008988"/>
<keyword evidence="2" id="KW-0732">Signal</keyword>
<dbReference type="PANTHER" id="PTHR11486">
    <property type="entry name" value="FIBROBLAST GROWTH FACTOR"/>
    <property type="match status" value="1"/>
</dbReference>
<proteinExistence type="inferred from homology"/>
<dbReference type="GO" id="GO:0008083">
    <property type="term" value="F:growth factor activity"/>
    <property type="evidence" value="ECO:0007669"/>
    <property type="project" value="InterPro"/>
</dbReference>
<feature type="compositionally biased region" description="Basic residues" evidence="3">
    <location>
        <begin position="364"/>
        <end position="374"/>
    </location>
</feature>
<evidence type="ECO:0000256" key="1">
    <source>
        <dbReference type="ARBA" id="ARBA00007936"/>
    </source>
</evidence>
<dbReference type="Gene3D" id="2.80.10.50">
    <property type="match status" value="1"/>
</dbReference>
<evidence type="ECO:0000256" key="3">
    <source>
        <dbReference type="SAM" id="MobiDB-lite"/>
    </source>
</evidence>
<accession>A0A7G3A7I4</accession>
<comment type="similarity">
    <text evidence="1 2">Belongs to the heparin-binding growth factors family.</text>
</comment>
<name>A0A7G3A7I4_LUTLO</name>